<evidence type="ECO:0000256" key="1">
    <source>
        <dbReference type="SAM" id="MobiDB-lite"/>
    </source>
</evidence>
<accession>A0A2A2M4S9</accession>
<protein>
    <submittedName>
        <fullName evidence="2">Uncharacterized protein</fullName>
    </submittedName>
</protein>
<organism evidence="2 3">
    <name type="scientific">Diploscapter pachys</name>
    <dbReference type="NCBI Taxonomy" id="2018661"/>
    <lineage>
        <taxon>Eukaryota</taxon>
        <taxon>Metazoa</taxon>
        <taxon>Ecdysozoa</taxon>
        <taxon>Nematoda</taxon>
        <taxon>Chromadorea</taxon>
        <taxon>Rhabditida</taxon>
        <taxon>Rhabditina</taxon>
        <taxon>Rhabditomorpha</taxon>
        <taxon>Rhabditoidea</taxon>
        <taxon>Rhabditidae</taxon>
        <taxon>Diploscapter</taxon>
    </lineage>
</organism>
<keyword evidence="3" id="KW-1185">Reference proteome</keyword>
<dbReference type="EMBL" id="LIAE01005225">
    <property type="protein sequence ID" value="PAV93470.1"/>
    <property type="molecule type" value="Genomic_DNA"/>
</dbReference>
<name>A0A2A2M4S9_9BILA</name>
<feature type="region of interest" description="Disordered" evidence="1">
    <location>
        <begin position="31"/>
        <end position="50"/>
    </location>
</feature>
<dbReference type="AlphaFoldDB" id="A0A2A2M4S9"/>
<evidence type="ECO:0000313" key="3">
    <source>
        <dbReference type="Proteomes" id="UP000218231"/>
    </source>
</evidence>
<dbReference type="Proteomes" id="UP000218231">
    <property type="component" value="Unassembled WGS sequence"/>
</dbReference>
<reference evidence="2 3" key="1">
    <citation type="journal article" date="2017" name="Curr. Biol.">
        <title>Genome architecture and evolution of a unichromosomal asexual nematode.</title>
        <authorList>
            <person name="Fradin H."/>
            <person name="Zegar C."/>
            <person name="Gutwein M."/>
            <person name="Lucas J."/>
            <person name="Kovtun M."/>
            <person name="Corcoran D."/>
            <person name="Baugh L.R."/>
            <person name="Kiontke K."/>
            <person name="Gunsalus K."/>
            <person name="Fitch D.H."/>
            <person name="Piano F."/>
        </authorList>
    </citation>
    <scope>NUCLEOTIDE SEQUENCE [LARGE SCALE GENOMIC DNA]</scope>
    <source>
        <strain evidence="2">PF1309</strain>
    </source>
</reference>
<evidence type="ECO:0000313" key="2">
    <source>
        <dbReference type="EMBL" id="PAV93470.1"/>
    </source>
</evidence>
<proteinExistence type="predicted"/>
<comment type="caution">
    <text evidence="2">The sequence shown here is derived from an EMBL/GenBank/DDBJ whole genome shotgun (WGS) entry which is preliminary data.</text>
</comment>
<sequence>MHVEDMRDFAAGSALHRRIVGQFGQLAQKAGQRRIGPRALAGEATPNSTNTEMTFSGLLIVNVPVGGRKKKL</sequence>
<gene>
    <name evidence="2" type="ORF">WR25_23072</name>
</gene>